<feature type="domain" description="Aminotransferase-like plant mobile" evidence="1">
    <location>
        <begin position="13"/>
        <end position="93"/>
    </location>
</feature>
<dbReference type="InterPro" id="IPR019557">
    <property type="entry name" value="AminoTfrase-like_pln_mobile"/>
</dbReference>
<dbReference type="Proteomes" id="UP000289738">
    <property type="component" value="Chromosome B10"/>
</dbReference>
<dbReference type="EMBL" id="SDMP01000020">
    <property type="protein sequence ID" value="RYQ84111.1"/>
    <property type="molecule type" value="Genomic_DNA"/>
</dbReference>
<organism evidence="2 3">
    <name type="scientific">Arachis hypogaea</name>
    <name type="common">Peanut</name>
    <dbReference type="NCBI Taxonomy" id="3818"/>
    <lineage>
        <taxon>Eukaryota</taxon>
        <taxon>Viridiplantae</taxon>
        <taxon>Streptophyta</taxon>
        <taxon>Embryophyta</taxon>
        <taxon>Tracheophyta</taxon>
        <taxon>Spermatophyta</taxon>
        <taxon>Magnoliopsida</taxon>
        <taxon>eudicotyledons</taxon>
        <taxon>Gunneridae</taxon>
        <taxon>Pentapetalae</taxon>
        <taxon>rosids</taxon>
        <taxon>fabids</taxon>
        <taxon>Fabales</taxon>
        <taxon>Fabaceae</taxon>
        <taxon>Papilionoideae</taxon>
        <taxon>50 kb inversion clade</taxon>
        <taxon>dalbergioids sensu lato</taxon>
        <taxon>Dalbergieae</taxon>
        <taxon>Pterocarpus clade</taxon>
        <taxon>Arachis</taxon>
    </lineage>
</organism>
<evidence type="ECO:0000259" key="1">
    <source>
        <dbReference type="Pfam" id="PF10536"/>
    </source>
</evidence>
<dbReference type="PANTHER" id="PTHR46033">
    <property type="entry name" value="PROTEIN MAIN-LIKE 2"/>
    <property type="match status" value="1"/>
</dbReference>
<dbReference type="AlphaFoldDB" id="A0A444X329"/>
<dbReference type="Pfam" id="PF10536">
    <property type="entry name" value="PMD"/>
    <property type="match status" value="1"/>
</dbReference>
<dbReference type="PANTHER" id="PTHR46033:SF1">
    <property type="entry name" value="PROTEIN MAIN-LIKE 2"/>
    <property type="match status" value="1"/>
</dbReference>
<comment type="caution">
    <text evidence="2">The sequence shown here is derived from an EMBL/GenBank/DDBJ whole genome shotgun (WGS) entry which is preliminary data.</text>
</comment>
<accession>A0A444X329</accession>
<dbReference type="GO" id="GO:0010073">
    <property type="term" value="P:meristem maintenance"/>
    <property type="evidence" value="ECO:0007669"/>
    <property type="project" value="InterPro"/>
</dbReference>
<evidence type="ECO:0000313" key="2">
    <source>
        <dbReference type="EMBL" id="RYQ84111.1"/>
    </source>
</evidence>
<protein>
    <recommendedName>
        <fullName evidence="1">Aminotransferase-like plant mobile domain-containing protein</fullName>
    </recommendedName>
</protein>
<proteinExistence type="predicted"/>
<reference evidence="2 3" key="1">
    <citation type="submission" date="2019-01" db="EMBL/GenBank/DDBJ databases">
        <title>Sequencing of cultivated peanut Arachis hypogaea provides insights into genome evolution and oil improvement.</title>
        <authorList>
            <person name="Chen X."/>
        </authorList>
    </citation>
    <scope>NUCLEOTIDE SEQUENCE [LARGE SCALE GENOMIC DNA]</scope>
    <source>
        <strain evidence="3">cv. Fuhuasheng</strain>
        <tissue evidence="2">Leaves</tissue>
    </source>
</reference>
<sequence>MTNFGISPSGNDNVSSAIKLSWIRQIRDAETLDTPESFQHYVRCHIFYLTGTTLFPNKSTSMVSYKYFFPLTTFSEIMSYSWGSACLAYLYKSFVSGFAL</sequence>
<gene>
    <name evidence="2" type="ORF">Ahy_B10g103025</name>
</gene>
<keyword evidence="3" id="KW-1185">Reference proteome</keyword>
<name>A0A444X329_ARAHY</name>
<dbReference type="InterPro" id="IPR044824">
    <property type="entry name" value="MAIN-like"/>
</dbReference>
<evidence type="ECO:0000313" key="3">
    <source>
        <dbReference type="Proteomes" id="UP000289738"/>
    </source>
</evidence>